<dbReference type="SUPFAM" id="SSF140984">
    <property type="entry name" value="PTPA-like"/>
    <property type="match status" value="1"/>
</dbReference>
<gene>
    <name evidence="9" type="ORF">CAOG_001477</name>
</gene>
<comment type="subcellular location">
    <subcellularLocation>
        <location evidence="2 7">Cytoplasm</location>
    </subcellularLocation>
</comment>
<dbReference type="STRING" id="595528.E9C037"/>
<dbReference type="OMA" id="SWIKINA"/>
<dbReference type="FunCoup" id="E9C037">
    <property type="interactions" value="178"/>
</dbReference>
<dbReference type="GO" id="GO:0000159">
    <property type="term" value="C:protein phosphatase type 2A complex"/>
    <property type="evidence" value="ECO:0007669"/>
    <property type="project" value="TreeGrafter"/>
</dbReference>
<comment type="catalytic activity">
    <reaction evidence="1 7">
        <text>[protein]-peptidylproline (omega=180) = [protein]-peptidylproline (omega=0)</text>
        <dbReference type="Rhea" id="RHEA:16237"/>
        <dbReference type="Rhea" id="RHEA-COMP:10747"/>
        <dbReference type="Rhea" id="RHEA-COMP:10748"/>
        <dbReference type="ChEBI" id="CHEBI:83833"/>
        <dbReference type="ChEBI" id="CHEBI:83834"/>
        <dbReference type="EC" id="5.2.1.8"/>
    </reaction>
</comment>
<dbReference type="Gene3D" id="1.20.120.1150">
    <property type="match status" value="1"/>
</dbReference>
<comment type="function">
    <text evidence="7">PPIases accelerate the folding of proteins. It catalyzes the cis-trans isomerization of proline imidic peptide bonds in oligopeptides.</text>
</comment>
<evidence type="ECO:0000256" key="1">
    <source>
        <dbReference type="ARBA" id="ARBA00000971"/>
    </source>
</evidence>
<accession>E9C037</accession>
<keyword evidence="6 7" id="KW-0413">Isomerase</keyword>
<dbReference type="GO" id="GO:0008160">
    <property type="term" value="F:protein tyrosine phosphatase activator activity"/>
    <property type="evidence" value="ECO:0007669"/>
    <property type="project" value="TreeGrafter"/>
</dbReference>
<dbReference type="InterPro" id="IPR043170">
    <property type="entry name" value="PTPA_C_lid"/>
</dbReference>
<proteinExistence type="inferred from homology"/>
<dbReference type="Proteomes" id="UP000008743">
    <property type="component" value="Unassembled WGS sequence"/>
</dbReference>
<keyword evidence="4 7" id="KW-0963">Cytoplasm</keyword>
<evidence type="ECO:0000256" key="7">
    <source>
        <dbReference type="RuleBase" id="RU361210"/>
    </source>
</evidence>
<dbReference type="InParanoid" id="E9C037"/>
<dbReference type="EMBL" id="KE346361">
    <property type="protein sequence ID" value="KJE90128.1"/>
    <property type="molecule type" value="Genomic_DNA"/>
</dbReference>
<dbReference type="GO" id="GO:0005634">
    <property type="term" value="C:nucleus"/>
    <property type="evidence" value="ECO:0007669"/>
    <property type="project" value="TreeGrafter"/>
</dbReference>
<dbReference type="EC" id="5.2.1.8" evidence="7"/>
<organism evidence="9 10">
    <name type="scientific">Capsaspora owczarzaki (strain ATCC 30864)</name>
    <dbReference type="NCBI Taxonomy" id="595528"/>
    <lineage>
        <taxon>Eukaryota</taxon>
        <taxon>Filasterea</taxon>
        <taxon>Capsaspora</taxon>
    </lineage>
</organism>
<dbReference type="PANTHER" id="PTHR10012">
    <property type="entry name" value="SERINE/THREONINE-PROTEIN PHOSPHATASE 2A REGULATORY SUBUNIT B"/>
    <property type="match status" value="1"/>
</dbReference>
<comment type="similarity">
    <text evidence="3 7">Belongs to the PTPA-type PPIase family.</text>
</comment>
<dbReference type="CDD" id="cd04087">
    <property type="entry name" value="PTPA"/>
    <property type="match status" value="1"/>
</dbReference>
<dbReference type="GO" id="GO:0005737">
    <property type="term" value="C:cytoplasm"/>
    <property type="evidence" value="ECO:0007669"/>
    <property type="project" value="UniProtKB-SubCell"/>
</dbReference>
<evidence type="ECO:0000256" key="2">
    <source>
        <dbReference type="ARBA" id="ARBA00004496"/>
    </source>
</evidence>
<sequence>MSSNQQPVSMPPPVARPGPGAGASASISAVAKGVATSRPLPHSRTTAAGAGAAGAAGGRGASSPASLPPAPPLNTSVPAGFAVPTTRLTSQEHIAVWRESEAYAKMFGFVNHVNEAVVGVAVSEVQVEHEAASSAVAKLLALLEKLNTWIDEIPPIQQPMRFGNKAFRTWMARLEENAVSLTEDLLPEALRGAAIELAPYLIGSCGNKTRLDYGTGHELAFLAYLCCLTVIGVLTDADRKAVALRVVERYLVLMRRLQRTYMLEPAGSHGVWGLDDHQFIPYIWGSSQLIGHPELEPAAITDKGLVAANASDYLFLAAIQYINDIKSGPFHEHSPMLYNLSGVKTWEKANTGLLKMFKAEVLEKFPVIQHFMFGSILPLRPM</sequence>
<feature type="compositionally biased region" description="Low complexity" evidence="8">
    <location>
        <begin position="22"/>
        <end position="35"/>
    </location>
</feature>
<feature type="region of interest" description="Disordered" evidence="8">
    <location>
        <begin position="1"/>
        <end position="78"/>
    </location>
</feature>
<evidence type="ECO:0000256" key="8">
    <source>
        <dbReference type="SAM" id="MobiDB-lite"/>
    </source>
</evidence>
<dbReference type="GO" id="GO:0007052">
    <property type="term" value="P:mitotic spindle organization"/>
    <property type="evidence" value="ECO:0007669"/>
    <property type="project" value="TreeGrafter"/>
</dbReference>
<dbReference type="Pfam" id="PF03095">
    <property type="entry name" value="PTPA"/>
    <property type="match status" value="1"/>
</dbReference>
<dbReference type="eggNOG" id="KOG2867">
    <property type="taxonomic scope" value="Eukaryota"/>
</dbReference>
<dbReference type="AlphaFoldDB" id="E9C037"/>
<evidence type="ECO:0000313" key="9">
    <source>
        <dbReference type="EMBL" id="KJE90128.1"/>
    </source>
</evidence>
<name>E9C037_CAPO3</name>
<dbReference type="FunFam" id="1.20.120.1150:FF:000002">
    <property type="entry name" value="Serine/threonine-protein phosphatase 2A activator"/>
    <property type="match status" value="1"/>
</dbReference>
<dbReference type="InterPro" id="IPR004327">
    <property type="entry name" value="Phstyr_phstse_ac"/>
</dbReference>
<dbReference type="PhylomeDB" id="E9C037"/>
<evidence type="ECO:0000256" key="6">
    <source>
        <dbReference type="ARBA" id="ARBA00023235"/>
    </source>
</evidence>
<reference evidence="10" key="1">
    <citation type="submission" date="2011-02" db="EMBL/GenBank/DDBJ databases">
        <title>The Genome Sequence of Capsaspora owczarzaki ATCC 30864.</title>
        <authorList>
            <person name="Russ C."/>
            <person name="Cuomo C."/>
            <person name="Burger G."/>
            <person name="Gray M.W."/>
            <person name="Holland P.W.H."/>
            <person name="King N."/>
            <person name="Lang F.B.F."/>
            <person name="Roger A.J."/>
            <person name="Ruiz-Trillo I."/>
            <person name="Young S.K."/>
            <person name="Zeng Q."/>
            <person name="Gargeya S."/>
            <person name="Alvarado L."/>
            <person name="Berlin A."/>
            <person name="Chapman S.B."/>
            <person name="Chen Z."/>
            <person name="Freedman E."/>
            <person name="Gellesch M."/>
            <person name="Goldberg J."/>
            <person name="Griggs A."/>
            <person name="Gujja S."/>
            <person name="Heilman E."/>
            <person name="Heiman D."/>
            <person name="Howarth C."/>
            <person name="Mehta T."/>
            <person name="Neiman D."/>
            <person name="Pearson M."/>
            <person name="Roberts A."/>
            <person name="Saif S."/>
            <person name="Shea T."/>
            <person name="Shenoy N."/>
            <person name="Sisk P."/>
            <person name="Stolte C."/>
            <person name="Sykes S."/>
            <person name="White J."/>
            <person name="Yandava C."/>
            <person name="Haas B."/>
            <person name="Nusbaum C."/>
            <person name="Birren B."/>
        </authorList>
    </citation>
    <scope>NUCLEOTIDE SEQUENCE</scope>
    <source>
        <strain evidence="10">ATCC 30864</strain>
    </source>
</reference>
<protein>
    <recommendedName>
        <fullName evidence="7">Serine/threonine-protein phosphatase 2A activator</fullName>
        <ecNumber evidence="7">5.2.1.8</ecNumber>
    </recommendedName>
    <alternativeName>
        <fullName evidence="7">Phosphotyrosyl phosphatase activator</fullName>
    </alternativeName>
</protein>
<dbReference type="OrthoDB" id="16120at2759"/>
<evidence type="ECO:0000313" key="10">
    <source>
        <dbReference type="Proteomes" id="UP000008743"/>
    </source>
</evidence>
<evidence type="ECO:0000256" key="3">
    <source>
        <dbReference type="ARBA" id="ARBA00011019"/>
    </source>
</evidence>
<keyword evidence="10" id="KW-1185">Reference proteome</keyword>
<dbReference type="GO" id="GO:0003755">
    <property type="term" value="F:peptidyl-prolyl cis-trans isomerase activity"/>
    <property type="evidence" value="ECO:0007669"/>
    <property type="project" value="UniProtKB-KW"/>
</dbReference>
<keyword evidence="5 7" id="KW-0697">Rotamase</keyword>
<evidence type="ECO:0000256" key="5">
    <source>
        <dbReference type="ARBA" id="ARBA00023110"/>
    </source>
</evidence>
<dbReference type="PANTHER" id="PTHR10012:SF0">
    <property type="entry name" value="SERINE_THREONINE-PROTEIN PHOSPHATASE 2A ACTIVATOR"/>
    <property type="match status" value="1"/>
</dbReference>
<dbReference type="RefSeq" id="XP_011270056.1">
    <property type="nucleotide sequence ID" value="XM_011271754.1"/>
</dbReference>
<dbReference type="RefSeq" id="XP_004364345.1">
    <property type="nucleotide sequence ID" value="XM_004364288.2"/>
</dbReference>
<evidence type="ECO:0000256" key="4">
    <source>
        <dbReference type="ARBA" id="ARBA00022490"/>
    </source>
</evidence>
<dbReference type="InterPro" id="IPR037218">
    <property type="entry name" value="PTPA_sf"/>
</dbReference>
<feature type="compositionally biased region" description="Gly residues" evidence="8">
    <location>
        <begin position="51"/>
        <end position="60"/>
    </location>
</feature>